<evidence type="ECO:0000256" key="20">
    <source>
        <dbReference type="ARBA" id="ARBA00049140"/>
    </source>
</evidence>
<dbReference type="Gene3D" id="1.10.150.240">
    <property type="entry name" value="Putative phosphatase, domain 2"/>
    <property type="match status" value="1"/>
</dbReference>
<dbReference type="InterPro" id="IPR036412">
    <property type="entry name" value="HAD-like_sf"/>
</dbReference>
<evidence type="ECO:0000256" key="12">
    <source>
        <dbReference type="ARBA" id="ARBA00023140"/>
    </source>
</evidence>
<evidence type="ECO:0000256" key="1">
    <source>
        <dbReference type="ARBA" id="ARBA00001974"/>
    </source>
</evidence>
<reference evidence="25" key="1">
    <citation type="submission" date="2014-07" db="EMBL/GenBank/DDBJ databases">
        <authorList>
            <person name="Martin A.A"/>
            <person name="De Silva N."/>
        </authorList>
    </citation>
    <scope>NUCLEOTIDE SEQUENCE</scope>
</reference>
<evidence type="ECO:0000256" key="7">
    <source>
        <dbReference type="ARBA" id="ARBA00022827"/>
    </source>
</evidence>
<dbReference type="PRINTS" id="PR00413">
    <property type="entry name" value="HADHALOGNASE"/>
</dbReference>
<comment type="function">
    <text evidence="14">Acyl-CoA dehydrogenase, that exhibits maximal activity towards saturated C22-CoA. Probably participates in beta-oxydation and energy production but could also play a role in the metabolism of specific fatty acids to control fatty acids composition of cellular lipids in brain.</text>
</comment>
<evidence type="ECO:0000256" key="16">
    <source>
        <dbReference type="ARBA" id="ARBA00048020"/>
    </source>
</evidence>
<dbReference type="GO" id="GO:0033539">
    <property type="term" value="P:fatty acid beta-oxidation using acyl-CoA dehydrogenase"/>
    <property type="evidence" value="ECO:0007669"/>
    <property type="project" value="TreeGrafter"/>
</dbReference>
<keyword evidence="8" id="KW-0007">Acetylation</keyword>
<evidence type="ECO:0000256" key="18">
    <source>
        <dbReference type="ARBA" id="ARBA00048395"/>
    </source>
</evidence>
<protein>
    <recommendedName>
        <fullName evidence="13">Acyl-CoA dehydrogenase family member 11</fullName>
    </recommendedName>
</protein>
<evidence type="ECO:0000256" key="8">
    <source>
        <dbReference type="ARBA" id="ARBA00022990"/>
    </source>
</evidence>
<dbReference type="Gene3D" id="3.30.200.20">
    <property type="entry name" value="Phosphorylase Kinase, domain 1"/>
    <property type="match status" value="1"/>
</dbReference>
<dbReference type="Gene3D" id="3.40.50.1000">
    <property type="entry name" value="HAD superfamily/HAD-like"/>
    <property type="match status" value="1"/>
</dbReference>
<dbReference type="CDD" id="cd05154">
    <property type="entry name" value="ACAD10_11_N-like"/>
    <property type="match status" value="1"/>
</dbReference>
<reference evidence="26" key="2">
    <citation type="submission" date="2015-08" db="UniProtKB">
        <authorList>
            <consortium name="WormBaseParasite"/>
        </authorList>
    </citation>
    <scope>IDENTIFICATION</scope>
</reference>
<evidence type="ECO:0000256" key="9">
    <source>
        <dbReference type="ARBA" id="ARBA00023002"/>
    </source>
</evidence>
<dbReference type="STRING" id="75913.A0A0K0FTM0"/>
<dbReference type="InterPro" id="IPR041726">
    <property type="entry name" value="ACAD10_11_N"/>
</dbReference>
<evidence type="ECO:0000259" key="24">
    <source>
        <dbReference type="Pfam" id="PF02771"/>
    </source>
</evidence>
<comment type="catalytic activity">
    <reaction evidence="17">
        <text>tetracosanoyl-CoA + oxidized [electron-transfer flavoprotein] + H(+) = (2E)-tetracosenoyl-CoA + reduced [electron-transfer flavoprotein]</text>
        <dbReference type="Rhea" id="RHEA:47232"/>
        <dbReference type="Rhea" id="RHEA-COMP:10685"/>
        <dbReference type="Rhea" id="RHEA-COMP:10686"/>
        <dbReference type="ChEBI" id="CHEBI:15378"/>
        <dbReference type="ChEBI" id="CHEBI:57692"/>
        <dbReference type="ChEBI" id="CHEBI:58307"/>
        <dbReference type="ChEBI" id="CHEBI:65052"/>
        <dbReference type="ChEBI" id="CHEBI:74693"/>
    </reaction>
    <physiologicalReaction direction="left-to-right" evidence="17">
        <dbReference type="Rhea" id="RHEA:47233"/>
    </physiologicalReaction>
</comment>
<dbReference type="Pfam" id="PF02771">
    <property type="entry name" value="Acyl-CoA_dh_N"/>
    <property type="match status" value="1"/>
</dbReference>
<dbReference type="SFLD" id="SFLDS00003">
    <property type="entry name" value="Haloacid_Dehalogenase"/>
    <property type="match status" value="1"/>
</dbReference>
<comment type="subcellular location">
    <subcellularLocation>
        <location evidence="3">Mitochondrion membrane</location>
    </subcellularLocation>
    <subcellularLocation>
        <location evidence="2">Peroxisome</location>
    </subcellularLocation>
</comment>
<dbReference type="SUPFAM" id="SSF56645">
    <property type="entry name" value="Acyl-CoA dehydrogenase NM domain-like"/>
    <property type="match status" value="1"/>
</dbReference>
<dbReference type="InterPro" id="IPR002575">
    <property type="entry name" value="Aminoglycoside_PTrfase"/>
</dbReference>
<dbReference type="GO" id="GO:0003995">
    <property type="term" value="F:acyl-CoA dehydrogenase activity"/>
    <property type="evidence" value="ECO:0007669"/>
    <property type="project" value="TreeGrafter"/>
</dbReference>
<comment type="cofactor">
    <cofactor evidence="1">
        <name>FAD</name>
        <dbReference type="ChEBI" id="CHEBI:57692"/>
    </cofactor>
</comment>
<dbReference type="InterPro" id="IPR013786">
    <property type="entry name" value="AcylCoA_DH/ox_N"/>
</dbReference>
<dbReference type="InterPro" id="IPR006439">
    <property type="entry name" value="HAD-SF_hydro_IA"/>
</dbReference>
<sequence length="1004" mass="114546">MSSVRCVLFDLGGVLIPSPYQEWTKEENNSNTKSDDVLKTLLSSNVVESFHNLEKGLITTEDFDPIFTYFYNIQNSSRQINGIAHIFGVKDCHPVKINDKFRTVIQVLKTKGYKVGILTNNFYYDRSRQSSTLPIISSDLQLFDFIFESCKLGMRKPEKKIYEYVLNEMKLKGNEVIFIDDIGKNLKSSKEFTEMITIKCENIDTTIQKLEELLKINLKTFIPGVVSIKGNNILNPNILLPYLQNLFKTNEGSLDIMKFSHGQSNPTYYLRFGDKELVLRKKPSGKLLPKAHMIEREYKILSILQGKLPLPKTYVYEENLLDSPFYLMEYVRGRIFIDPNLPGLSSKDRKEVYEEMIRILKKIHNINIDIDGLEDFGSRERNYMIRILERWKKNYELANGCKDENHEVQILLKWIESNIPPQNRVTLVHSDFRLDNLIFHPTENKVIAILDWEMSTIGDPLADLATCAFAHYNSTQMTGGMNLKLPQKMREALPGLREEYGFNVNGIPNVDELLKMYDDSLISTDKSWLFYISFVCFRFAAICQGVYMRSKRGQASSPLAEGFASAPRFVSSFALKFIKDGKEKVENKGKLGNFPTSIEGLSPRSRDVYEKIKSFVFNKVIPIEPELCKHSIGKNQWQVDDKIQKLRKEAKELDLWNLFITLNIDPTSKYGKGFTNVEYAHMCEVMGMSPFAPEIFNCNAPDTGNMEVLIKYGSEEQKKKWLLPLLNGEIKSCFAMTEPDVASSDATNIQSYIIEDGKGNYILNGRKWFTTGALHPQCKICIFMGRISGWENKRKHLHQSMILVPMDTPGVRIVRPLTVFGGVDAPYGHAEVIFENVVVSKQNIILGEGRGFDIAQGRLGPGRIHHCMRLIGHAERSLQLMKNRVKRRKAFGQTLDEYQLIKNDIAMSRIEIESARLLVLKAANMIDVVGSKKSLKEIAMIKIITPKIAINVIDRAIQAYGGMGLTEDTPLSFFYVSARSLRIADGPDEVHLMSLAKQELLSKI</sequence>
<dbReference type="Gene3D" id="3.90.1200.10">
    <property type="match status" value="1"/>
</dbReference>
<dbReference type="Gene3D" id="2.40.110.10">
    <property type="entry name" value="Butyryl-CoA Dehydrogenase, subunit A, domain 2"/>
    <property type="match status" value="1"/>
</dbReference>
<evidence type="ECO:0000256" key="11">
    <source>
        <dbReference type="ARBA" id="ARBA00023136"/>
    </source>
</evidence>
<keyword evidence="25" id="KW-1185">Reference proteome</keyword>
<evidence type="ECO:0000256" key="10">
    <source>
        <dbReference type="ARBA" id="ARBA00023098"/>
    </source>
</evidence>
<dbReference type="InterPro" id="IPR023214">
    <property type="entry name" value="HAD_sf"/>
</dbReference>
<dbReference type="Pfam" id="PF01636">
    <property type="entry name" value="APH"/>
    <property type="match status" value="1"/>
</dbReference>
<keyword evidence="11" id="KW-0472">Membrane</keyword>
<evidence type="ECO:0000256" key="5">
    <source>
        <dbReference type="ARBA" id="ARBA00009347"/>
    </source>
</evidence>
<evidence type="ECO:0000256" key="2">
    <source>
        <dbReference type="ARBA" id="ARBA00004275"/>
    </source>
</evidence>
<dbReference type="InterPro" id="IPR011009">
    <property type="entry name" value="Kinase-like_dom_sf"/>
</dbReference>
<evidence type="ECO:0000256" key="4">
    <source>
        <dbReference type="ARBA" id="ARBA00005005"/>
    </source>
</evidence>
<dbReference type="PANTHER" id="PTHR48083:SF35">
    <property type="entry name" value="ACYL-COA DEHYDROGENASE FAMILY MEMBER 10"/>
    <property type="match status" value="1"/>
</dbReference>
<dbReference type="SFLD" id="SFLDG01129">
    <property type="entry name" value="C1.5:_HAD__Beta-PGM__Phosphata"/>
    <property type="match status" value="1"/>
</dbReference>
<evidence type="ECO:0000259" key="21">
    <source>
        <dbReference type="Pfam" id="PF00441"/>
    </source>
</evidence>
<dbReference type="InterPro" id="IPR037069">
    <property type="entry name" value="AcylCoA_DH/ox_N_sf"/>
</dbReference>
<keyword evidence="6" id="KW-0285">Flavoprotein</keyword>
<evidence type="ECO:0000256" key="15">
    <source>
        <dbReference type="ARBA" id="ARBA00047443"/>
    </source>
</evidence>
<keyword evidence="10" id="KW-0443">Lipid metabolism</keyword>
<feature type="domain" description="Acyl-CoA dehydrogenase/oxidase C-terminal" evidence="21">
    <location>
        <begin position="849"/>
        <end position="998"/>
    </location>
</feature>
<dbReference type="GO" id="GO:0050660">
    <property type="term" value="F:flavin adenine dinucleotide binding"/>
    <property type="evidence" value="ECO:0007669"/>
    <property type="project" value="InterPro"/>
</dbReference>
<dbReference type="FunFam" id="2.40.110.10:FF:000002">
    <property type="entry name" value="Acyl-CoA dehydrogenase fadE12"/>
    <property type="match status" value="1"/>
</dbReference>
<dbReference type="InterPro" id="IPR009075">
    <property type="entry name" value="AcylCo_DH/oxidase_C"/>
</dbReference>
<dbReference type="InterPro" id="IPR009100">
    <property type="entry name" value="AcylCoA_DH/oxidase_NM_dom_sf"/>
</dbReference>
<comment type="pathway">
    <text evidence="4">Lipid metabolism; fatty acid beta-oxidation.</text>
</comment>
<dbReference type="InterPro" id="IPR050741">
    <property type="entry name" value="Acyl-CoA_dehydrogenase"/>
</dbReference>
<dbReference type="CDD" id="cd02603">
    <property type="entry name" value="HAD_sEH-N_like"/>
    <property type="match status" value="1"/>
</dbReference>
<keyword evidence="7" id="KW-0274">FAD</keyword>
<evidence type="ECO:0000256" key="17">
    <source>
        <dbReference type="ARBA" id="ARBA00048086"/>
    </source>
</evidence>
<dbReference type="InterPro" id="IPR036250">
    <property type="entry name" value="AcylCo_DH-like_C"/>
</dbReference>
<dbReference type="Gene3D" id="1.20.140.10">
    <property type="entry name" value="Butyryl-CoA Dehydrogenase, subunit A, domain 3"/>
    <property type="match status" value="1"/>
</dbReference>
<evidence type="ECO:0000313" key="26">
    <source>
        <dbReference type="WBParaSite" id="SVE_1568200.1"/>
    </source>
</evidence>
<evidence type="ECO:0000256" key="3">
    <source>
        <dbReference type="ARBA" id="ARBA00004325"/>
    </source>
</evidence>
<keyword evidence="9" id="KW-0560">Oxidoreductase</keyword>
<evidence type="ECO:0000259" key="23">
    <source>
        <dbReference type="Pfam" id="PF02770"/>
    </source>
</evidence>
<dbReference type="PANTHER" id="PTHR48083">
    <property type="entry name" value="MEDIUM-CHAIN SPECIFIC ACYL-COA DEHYDROGENASE, MITOCHONDRIAL-RELATED"/>
    <property type="match status" value="1"/>
</dbReference>
<dbReference type="Pfam" id="PF00441">
    <property type="entry name" value="Acyl-CoA_dh_1"/>
    <property type="match status" value="1"/>
</dbReference>
<organism evidence="25 26">
    <name type="scientific">Strongyloides venezuelensis</name>
    <name type="common">Threadworm</name>
    <dbReference type="NCBI Taxonomy" id="75913"/>
    <lineage>
        <taxon>Eukaryota</taxon>
        <taxon>Metazoa</taxon>
        <taxon>Ecdysozoa</taxon>
        <taxon>Nematoda</taxon>
        <taxon>Chromadorea</taxon>
        <taxon>Rhabditida</taxon>
        <taxon>Tylenchina</taxon>
        <taxon>Panagrolaimomorpha</taxon>
        <taxon>Strongyloidoidea</taxon>
        <taxon>Strongyloididae</taxon>
        <taxon>Strongyloides</taxon>
    </lineage>
</organism>
<dbReference type="InterPro" id="IPR006091">
    <property type="entry name" value="Acyl-CoA_Oxase/DH_mid-dom"/>
</dbReference>
<dbReference type="GO" id="GO:0031966">
    <property type="term" value="C:mitochondrial membrane"/>
    <property type="evidence" value="ECO:0007669"/>
    <property type="project" value="UniProtKB-SubCell"/>
</dbReference>
<dbReference type="NCBIfam" id="TIGR02247">
    <property type="entry name" value="HAD-1A3-hyp"/>
    <property type="match status" value="1"/>
</dbReference>
<feature type="domain" description="Acyl-CoA dehydrogenase/oxidase N-terminal" evidence="24">
    <location>
        <begin position="637"/>
        <end position="729"/>
    </location>
</feature>
<dbReference type="SUPFAM" id="SSF56784">
    <property type="entry name" value="HAD-like"/>
    <property type="match status" value="1"/>
</dbReference>
<evidence type="ECO:0000259" key="22">
    <source>
        <dbReference type="Pfam" id="PF01636"/>
    </source>
</evidence>
<evidence type="ECO:0000256" key="14">
    <source>
        <dbReference type="ARBA" id="ARBA00046026"/>
    </source>
</evidence>
<comment type="catalytic activity">
    <reaction evidence="18">
        <text>tricosanoyl-CoA + oxidized [electron-transfer flavoprotein] + H(+) = (2E)-tricosenoyl-CoA + reduced [electron-transfer flavoprotein]</text>
        <dbReference type="Rhea" id="RHEA:48220"/>
        <dbReference type="Rhea" id="RHEA-COMP:10685"/>
        <dbReference type="Rhea" id="RHEA-COMP:10686"/>
        <dbReference type="ChEBI" id="CHEBI:15378"/>
        <dbReference type="ChEBI" id="CHEBI:57692"/>
        <dbReference type="ChEBI" id="CHEBI:58307"/>
        <dbReference type="ChEBI" id="CHEBI:90118"/>
        <dbReference type="ChEBI" id="CHEBI:90119"/>
    </reaction>
    <physiologicalReaction direction="left-to-right" evidence="18">
        <dbReference type="Rhea" id="RHEA:48221"/>
    </physiologicalReaction>
</comment>
<dbReference type="Pfam" id="PF02770">
    <property type="entry name" value="Acyl-CoA_dh_M"/>
    <property type="match status" value="1"/>
</dbReference>
<comment type="similarity">
    <text evidence="5">Belongs to the acyl-CoA dehydrogenase family.</text>
</comment>
<dbReference type="InterPro" id="IPR046373">
    <property type="entry name" value="Acyl-CoA_Oxase/DH_mid-dom_sf"/>
</dbReference>
<dbReference type="WBParaSite" id="SVE_1568200.1">
    <property type="protein sequence ID" value="SVE_1568200.1"/>
    <property type="gene ID" value="SVE_1568200"/>
</dbReference>
<dbReference type="InterPro" id="IPR023198">
    <property type="entry name" value="PGP-like_dom2"/>
</dbReference>
<dbReference type="AlphaFoldDB" id="A0A0K0FTM0"/>
<evidence type="ECO:0000313" key="25">
    <source>
        <dbReference type="Proteomes" id="UP000035680"/>
    </source>
</evidence>
<keyword evidence="12" id="KW-0576">Peroxisome</keyword>
<dbReference type="GO" id="GO:0005777">
    <property type="term" value="C:peroxisome"/>
    <property type="evidence" value="ECO:0007669"/>
    <property type="project" value="UniProtKB-SubCell"/>
</dbReference>
<comment type="catalytic activity">
    <reaction evidence="19">
        <text>hexacosanoyl-CoA + oxidized [electron-transfer flavoprotein] + H(+) = (2E)-hexacosenoyl-CoA + reduced [electron-transfer flavoprotein]</text>
        <dbReference type="Rhea" id="RHEA:48216"/>
        <dbReference type="Rhea" id="RHEA-COMP:10685"/>
        <dbReference type="Rhea" id="RHEA-COMP:10686"/>
        <dbReference type="ChEBI" id="CHEBI:15378"/>
        <dbReference type="ChEBI" id="CHEBI:57692"/>
        <dbReference type="ChEBI" id="CHEBI:58307"/>
        <dbReference type="ChEBI" id="CHEBI:64868"/>
        <dbReference type="ChEBI" id="CHEBI:74281"/>
    </reaction>
    <physiologicalReaction direction="left-to-right" evidence="19">
        <dbReference type="Rhea" id="RHEA:48217"/>
    </physiologicalReaction>
</comment>
<evidence type="ECO:0000256" key="19">
    <source>
        <dbReference type="ARBA" id="ARBA00048399"/>
    </source>
</evidence>
<feature type="domain" description="Acyl-CoA oxidase/dehydrogenase middle" evidence="23">
    <location>
        <begin position="733"/>
        <end position="837"/>
    </location>
</feature>
<proteinExistence type="inferred from homology"/>
<dbReference type="Gene3D" id="1.10.540.10">
    <property type="entry name" value="Acyl-CoA dehydrogenase/oxidase, N-terminal domain"/>
    <property type="match status" value="1"/>
</dbReference>
<evidence type="ECO:0000256" key="6">
    <source>
        <dbReference type="ARBA" id="ARBA00022630"/>
    </source>
</evidence>
<feature type="domain" description="Aminoglycoside phosphotransferase" evidence="22">
    <location>
        <begin position="256"/>
        <end position="469"/>
    </location>
</feature>
<evidence type="ECO:0000256" key="13">
    <source>
        <dbReference type="ARBA" id="ARBA00040622"/>
    </source>
</evidence>
<comment type="catalytic activity">
    <reaction evidence="16">
        <text>docosanoyl-CoA + oxidized [electron-transfer flavoprotein] + H(+) = (2E)-docosenoyl-CoA + reduced [electron-transfer flavoprotein]</text>
        <dbReference type="Rhea" id="RHEA:47228"/>
        <dbReference type="Rhea" id="RHEA-COMP:10685"/>
        <dbReference type="Rhea" id="RHEA-COMP:10686"/>
        <dbReference type="ChEBI" id="CHEBI:15378"/>
        <dbReference type="ChEBI" id="CHEBI:57692"/>
        <dbReference type="ChEBI" id="CHEBI:58307"/>
        <dbReference type="ChEBI" id="CHEBI:65059"/>
        <dbReference type="ChEBI" id="CHEBI:74692"/>
    </reaction>
    <physiologicalReaction direction="left-to-right" evidence="16">
        <dbReference type="Rhea" id="RHEA:47229"/>
    </physiologicalReaction>
</comment>
<dbReference type="SUPFAM" id="SSF56112">
    <property type="entry name" value="Protein kinase-like (PK-like)"/>
    <property type="match status" value="1"/>
</dbReference>
<accession>A0A0K0FTM0</accession>
<comment type="catalytic activity">
    <reaction evidence="20">
        <text>eicosanoyl-CoA + oxidized [electron-transfer flavoprotein] + H(+) = (2E)-eicosenoyl-CoA + reduced [electron-transfer flavoprotein]</text>
        <dbReference type="Rhea" id="RHEA:47236"/>
        <dbReference type="Rhea" id="RHEA-COMP:10685"/>
        <dbReference type="Rhea" id="RHEA-COMP:10686"/>
        <dbReference type="ChEBI" id="CHEBI:15378"/>
        <dbReference type="ChEBI" id="CHEBI:57380"/>
        <dbReference type="ChEBI" id="CHEBI:57692"/>
        <dbReference type="ChEBI" id="CHEBI:58307"/>
        <dbReference type="ChEBI" id="CHEBI:74691"/>
    </reaction>
    <physiologicalReaction direction="left-to-right" evidence="20">
        <dbReference type="Rhea" id="RHEA:47237"/>
    </physiologicalReaction>
</comment>
<dbReference type="Proteomes" id="UP000035680">
    <property type="component" value="Unassembled WGS sequence"/>
</dbReference>
<dbReference type="SUPFAM" id="SSF47203">
    <property type="entry name" value="Acyl-CoA dehydrogenase C-terminal domain-like"/>
    <property type="match status" value="1"/>
</dbReference>
<dbReference type="Pfam" id="PF00702">
    <property type="entry name" value="Hydrolase"/>
    <property type="match status" value="1"/>
</dbReference>
<comment type="catalytic activity">
    <reaction evidence="15">
        <text>a 2,3-saturated acyl-CoA + oxidized [electron-transfer flavoprotein] + H(+) = a (2E)-enoyl-CoA + reduced [electron-transfer flavoprotein]</text>
        <dbReference type="Rhea" id="RHEA:44704"/>
        <dbReference type="Rhea" id="RHEA-COMP:10685"/>
        <dbReference type="Rhea" id="RHEA-COMP:10686"/>
        <dbReference type="ChEBI" id="CHEBI:15378"/>
        <dbReference type="ChEBI" id="CHEBI:57692"/>
        <dbReference type="ChEBI" id="CHEBI:58307"/>
        <dbReference type="ChEBI" id="CHEBI:58856"/>
        <dbReference type="ChEBI" id="CHEBI:65111"/>
    </reaction>
    <physiologicalReaction direction="left-to-right" evidence="15">
        <dbReference type="Rhea" id="RHEA:44705"/>
    </physiologicalReaction>
</comment>
<dbReference type="InterPro" id="IPR011945">
    <property type="entry name" value="HAD-SF_ppase_IA/epoxid_hydro_N"/>
</dbReference>
<name>A0A0K0FTM0_STRVS</name>